<evidence type="ECO:0000313" key="1">
    <source>
        <dbReference type="EMBL" id="ORY62971.1"/>
    </source>
</evidence>
<dbReference type="GeneID" id="63770440"/>
<accession>A0A1Y2DUN5</accession>
<dbReference type="EMBL" id="MCFJ01000008">
    <property type="protein sequence ID" value="ORY62971.1"/>
    <property type="molecule type" value="Genomic_DNA"/>
</dbReference>
<comment type="caution">
    <text evidence="1">The sequence shown here is derived from an EMBL/GenBank/DDBJ whole genome shotgun (WGS) entry which is preliminary data.</text>
</comment>
<dbReference type="InParanoid" id="A0A1Y2DUN5"/>
<name>A0A1Y2DUN5_9PEZI</name>
<keyword evidence="2" id="KW-1185">Reference proteome</keyword>
<dbReference type="Proteomes" id="UP000193689">
    <property type="component" value="Unassembled WGS sequence"/>
</dbReference>
<sequence length="175" mass="19185">MSWALGVKPIQSGSFALCALQRSGSANRMLVVLCLEERAEQFPTGSLDGAALVLKLKGAFPQGSFGTLIDRAPPSQICPGRHGRVHQALRYPTSLPRAGKHHLTWGGLSDWQLPGEPLVRVLPGTMRRQQTFSLGQNSPPIKYAKASKLRRVKTVHSHFRKKCCPQLVRPARFAG</sequence>
<dbReference type="RefSeq" id="XP_040714628.1">
    <property type="nucleotide sequence ID" value="XM_040854228.1"/>
</dbReference>
<reference evidence="1 2" key="1">
    <citation type="submission" date="2016-07" db="EMBL/GenBank/DDBJ databases">
        <title>Pervasive Adenine N6-methylation of Active Genes in Fungi.</title>
        <authorList>
            <consortium name="DOE Joint Genome Institute"/>
            <person name="Mondo S.J."/>
            <person name="Dannebaum R.O."/>
            <person name="Kuo R.C."/>
            <person name="Labutti K."/>
            <person name="Haridas S."/>
            <person name="Kuo A."/>
            <person name="Salamov A."/>
            <person name="Ahrendt S.R."/>
            <person name="Lipzen A."/>
            <person name="Sullivan W."/>
            <person name="Andreopoulos W.B."/>
            <person name="Clum A."/>
            <person name="Lindquist E."/>
            <person name="Daum C."/>
            <person name="Ramamoorthy G.K."/>
            <person name="Gryganskyi A."/>
            <person name="Culley D."/>
            <person name="Magnuson J.K."/>
            <person name="James T.Y."/>
            <person name="O'Malley M.A."/>
            <person name="Stajich J.E."/>
            <person name="Spatafora J.W."/>
            <person name="Visel A."/>
            <person name="Grigoriev I.V."/>
        </authorList>
    </citation>
    <scope>NUCLEOTIDE SEQUENCE [LARGE SCALE GENOMIC DNA]</scope>
    <source>
        <strain evidence="1 2">CBS 129021</strain>
    </source>
</reference>
<protein>
    <submittedName>
        <fullName evidence="1">Uncharacterized protein</fullName>
    </submittedName>
</protein>
<organism evidence="1 2">
    <name type="scientific">Pseudomassariella vexata</name>
    <dbReference type="NCBI Taxonomy" id="1141098"/>
    <lineage>
        <taxon>Eukaryota</taxon>
        <taxon>Fungi</taxon>
        <taxon>Dikarya</taxon>
        <taxon>Ascomycota</taxon>
        <taxon>Pezizomycotina</taxon>
        <taxon>Sordariomycetes</taxon>
        <taxon>Xylariomycetidae</taxon>
        <taxon>Amphisphaeriales</taxon>
        <taxon>Pseudomassariaceae</taxon>
        <taxon>Pseudomassariella</taxon>
    </lineage>
</organism>
<dbReference type="AlphaFoldDB" id="A0A1Y2DUN5"/>
<evidence type="ECO:0000313" key="2">
    <source>
        <dbReference type="Proteomes" id="UP000193689"/>
    </source>
</evidence>
<proteinExistence type="predicted"/>
<gene>
    <name evidence="1" type="ORF">BCR38DRAFT_218524</name>
</gene>